<protein>
    <submittedName>
        <fullName evidence="2">Uncharacterized protein</fullName>
    </submittedName>
</protein>
<feature type="region of interest" description="Disordered" evidence="1">
    <location>
        <begin position="1"/>
        <end position="33"/>
    </location>
</feature>
<sequence>MKGQRVDWCLKDLSEGSDQPKPPEEEEKEASWVSVNPPVELSDRCRHRVTMTSPPMIFLPVRFLCTRSDLETTRDNDQNEPTR</sequence>
<evidence type="ECO:0000313" key="2">
    <source>
        <dbReference type="EMBL" id="KAK6628625.1"/>
    </source>
</evidence>
<accession>A0AAN8S2M8</accession>
<reference evidence="2 3" key="1">
    <citation type="submission" date="2023-10" db="EMBL/GenBank/DDBJ databases">
        <title>Genomes of two closely related lineages of the louse Polyplax serrata with different host specificities.</title>
        <authorList>
            <person name="Martinu J."/>
            <person name="Tarabai H."/>
            <person name="Stefka J."/>
            <person name="Hypsa V."/>
        </authorList>
    </citation>
    <scope>NUCLEOTIDE SEQUENCE [LARGE SCALE GENOMIC DNA]</scope>
    <source>
        <strain evidence="2">HR10_N</strain>
    </source>
</reference>
<gene>
    <name evidence="2" type="ORF">RUM43_002440</name>
</gene>
<comment type="caution">
    <text evidence="2">The sequence shown here is derived from an EMBL/GenBank/DDBJ whole genome shotgun (WGS) entry which is preliminary data.</text>
</comment>
<organism evidence="2 3">
    <name type="scientific">Polyplax serrata</name>
    <name type="common">Common mouse louse</name>
    <dbReference type="NCBI Taxonomy" id="468196"/>
    <lineage>
        <taxon>Eukaryota</taxon>
        <taxon>Metazoa</taxon>
        <taxon>Ecdysozoa</taxon>
        <taxon>Arthropoda</taxon>
        <taxon>Hexapoda</taxon>
        <taxon>Insecta</taxon>
        <taxon>Pterygota</taxon>
        <taxon>Neoptera</taxon>
        <taxon>Paraneoptera</taxon>
        <taxon>Psocodea</taxon>
        <taxon>Troctomorpha</taxon>
        <taxon>Phthiraptera</taxon>
        <taxon>Anoplura</taxon>
        <taxon>Polyplacidae</taxon>
        <taxon>Polyplax</taxon>
    </lineage>
</organism>
<dbReference type="EMBL" id="JAWJWE010000036">
    <property type="protein sequence ID" value="KAK6628625.1"/>
    <property type="molecule type" value="Genomic_DNA"/>
</dbReference>
<feature type="compositionally biased region" description="Basic and acidic residues" evidence="1">
    <location>
        <begin position="1"/>
        <end position="14"/>
    </location>
</feature>
<dbReference type="Proteomes" id="UP001372834">
    <property type="component" value="Unassembled WGS sequence"/>
</dbReference>
<name>A0AAN8S2M8_POLSC</name>
<proteinExistence type="predicted"/>
<evidence type="ECO:0000256" key="1">
    <source>
        <dbReference type="SAM" id="MobiDB-lite"/>
    </source>
</evidence>
<dbReference type="AlphaFoldDB" id="A0AAN8S2M8"/>
<evidence type="ECO:0000313" key="3">
    <source>
        <dbReference type="Proteomes" id="UP001372834"/>
    </source>
</evidence>